<dbReference type="AlphaFoldDB" id="A0A0D9X1Q9"/>
<dbReference type="SMART" id="SM00575">
    <property type="entry name" value="ZnF_PMZ"/>
    <property type="match status" value="1"/>
</dbReference>
<keyword evidence="1" id="KW-0479">Metal-binding</keyword>
<accession>A0A0D9X1Q9</accession>
<keyword evidence="1" id="KW-0863">Zinc-finger</keyword>
<feature type="region of interest" description="Disordered" evidence="2">
    <location>
        <begin position="158"/>
        <end position="179"/>
    </location>
</feature>
<keyword evidence="1" id="KW-0862">Zinc</keyword>
<evidence type="ECO:0000256" key="2">
    <source>
        <dbReference type="SAM" id="MobiDB-lite"/>
    </source>
</evidence>
<dbReference type="HOGENOM" id="CLU_1505619_0_0_1"/>
<proteinExistence type="inferred from homology"/>
<evidence type="ECO:0000259" key="3">
    <source>
        <dbReference type="SMART" id="SM00575"/>
    </source>
</evidence>
<dbReference type="GO" id="GO:0005634">
    <property type="term" value="C:nucleus"/>
    <property type="evidence" value="ECO:0007669"/>
    <property type="project" value="UniProtKB-SubCell"/>
</dbReference>
<dbReference type="InterPro" id="IPR006564">
    <property type="entry name" value="Znf_PMZ"/>
</dbReference>
<dbReference type="PANTHER" id="PTHR31669">
    <property type="entry name" value="PROTEIN FAR1-RELATED SEQUENCE 10-RELATED"/>
    <property type="match status" value="1"/>
</dbReference>
<sequence>MPLVECEEVGEVLAELRDRRNGDDPEGYHDHKAGDDGGRLEGIFWASADSRIDYLRHGDVVVFDTTFRTAGRWRGDGIPCRHILRVMSHRGVSRMPECLVLRRQRRFLDAKMERTDEMKDLSREVFDLVSEDAREFEEVKKFFEGFLKQRHAWLDAASQQELSDEGGSPATKKIKLSDD</sequence>
<reference evidence="5" key="2">
    <citation type="submission" date="2013-12" db="EMBL/GenBank/DDBJ databases">
        <authorList>
            <person name="Yu Y."/>
            <person name="Lee S."/>
            <person name="de Baynast K."/>
            <person name="Wissotski M."/>
            <person name="Liu L."/>
            <person name="Talag J."/>
            <person name="Goicoechea J."/>
            <person name="Angelova A."/>
            <person name="Jetty R."/>
            <person name="Kudrna D."/>
            <person name="Golser W."/>
            <person name="Rivera L."/>
            <person name="Zhang J."/>
            <person name="Wing R."/>
        </authorList>
    </citation>
    <scope>NUCLEOTIDE SEQUENCE</scope>
</reference>
<evidence type="ECO:0000313" key="4">
    <source>
        <dbReference type="EnsemblPlants" id="LPERR07G19860.1"/>
    </source>
</evidence>
<comment type="subcellular location">
    <subcellularLocation>
        <location evidence="1">Nucleus</location>
    </subcellularLocation>
</comment>
<reference evidence="4" key="3">
    <citation type="submission" date="2015-04" db="UniProtKB">
        <authorList>
            <consortium name="EnsemblPlants"/>
        </authorList>
    </citation>
    <scope>IDENTIFICATION</scope>
</reference>
<evidence type="ECO:0000313" key="5">
    <source>
        <dbReference type="Proteomes" id="UP000032180"/>
    </source>
</evidence>
<dbReference type="PANTHER" id="PTHR31669:SF298">
    <property type="entry name" value="PROTEIN FAR1-RELATED SEQUENCE"/>
    <property type="match status" value="1"/>
</dbReference>
<name>A0A0D9X1Q9_9ORYZ</name>
<comment type="function">
    <text evidence="1">Putative transcription activator involved in regulating light control of development.</text>
</comment>
<dbReference type="STRING" id="77586.A0A0D9X1Q9"/>
<feature type="domain" description="Zinc finger PMZ-type" evidence="3">
    <location>
        <begin position="66"/>
        <end position="93"/>
    </location>
</feature>
<organism evidence="4 5">
    <name type="scientific">Leersia perrieri</name>
    <dbReference type="NCBI Taxonomy" id="77586"/>
    <lineage>
        <taxon>Eukaryota</taxon>
        <taxon>Viridiplantae</taxon>
        <taxon>Streptophyta</taxon>
        <taxon>Embryophyta</taxon>
        <taxon>Tracheophyta</taxon>
        <taxon>Spermatophyta</taxon>
        <taxon>Magnoliopsida</taxon>
        <taxon>Liliopsida</taxon>
        <taxon>Poales</taxon>
        <taxon>Poaceae</taxon>
        <taxon>BOP clade</taxon>
        <taxon>Oryzoideae</taxon>
        <taxon>Oryzeae</taxon>
        <taxon>Oryzinae</taxon>
        <taxon>Leersia</taxon>
    </lineage>
</organism>
<dbReference type="Gramene" id="LPERR07G19860.1">
    <property type="protein sequence ID" value="LPERR07G19860.1"/>
    <property type="gene ID" value="LPERR07G19860"/>
</dbReference>
<keyword evidence="5" id="KW-1185">Reference proteome</keyword>
<reference evidence="4 5" key="1">
    <citation type="submission" date="2012-08" db="EMBL/GenBank/DDBJ databases">
        <title>Oryza genome evolution.</title>
        <authorList>
            <person name="Wing R.A."/>
        </authorList>
    </citation>
    <scope>NUCLEOTIDE SEQUENCE</scope>
</reference>
<dbReference type="GO" id="GO:0006355">
    <property type="term" value="P:regulation of DNA-templated transcription"/>
    <property type="evidence" value="ECO:0007669"/>
    <property type="project" value="UniProtKB-UniRule"/>
</dbReference>
<dbReference type="EnsemblPlants" id="LPERR07G19860.1">
    <property type="protein sequence ID" value="LPERR07G19860.1"/>
    <property type="gene ID" value="LPERR07G19860"/>
</dbReference>
<keyword evidence="1" id="KW-0539">Nucleus</keyword>
<dbReference type="Proteomes" id="UP000032180">
    <property type="component" value="Chromosome 7"/>
</dbReference>
<dbReference type="GO" id="GO:0008270">
    <property type="term" value="F:zinc ion binding"/>
    <property type="evidence" value="ECO:0007669"/>
    <property type="project" value="UniProtKB-UniRule"/>
</dbReference>
<comment type="similarity">
    <text evidence="1">Belongs to the FHY3/FAR1 family.</text>
</comment>
<protein>
    <recommendedName>
        <fullName evidence="1">Protein FAR1-RELATED SEQUENCE</fullName>
    </recommendedName>
</protein>
<evidence type="ECO:0000256" key="1">
    <source>
        <dbReference type="RuleBase" id="RU367018"/>
    </source>
</evidence>
<dbReference type="InterPro" id="IPR031052">
    <property type="entry name" value="FHY3/FAR1"/>
</dbReference>